<dbReference type="Gene3D" id="3.60.10.10">
    <property type="entry name" value="Endonuclease/exonuclease/phosphatase"/>
    <property type="match status" value="1"/>
</dbReference>
<keyword evidence="2" id="KW-1185">Reference proteome</keyword>
<gene>
    <name evidence="1" type="ORF">HPB48_001146</name>
</gene>
<dbReference type="Proteomes" id="UP000821853">
    <property type="component" value="Chromosome 1"/>
</dbReference>
<proteinExistence type="predicted"/>
<evidence type="ECO:0008006" key="3">
    <source>
        <dbReference type="Google" id="ProtNLM"/>
    </source>
</evidence>
<protein>
    <recommendedName>
        <fullName evidence="3">Endonuclease/exonuclease/phosphatase domain-containing protein</fullName>
    </recommendedName>
</protein>
<evidence type="ECO:0000313" key="1">
    <source>
        <dbReference type="EMBL" id="KAH9362757.1"/>
    </source>
</evidence>
<comment type="caution">
    <text evidence="1">The sequence shown here is derived from an EMBL/GenBank/DDBJ whole genome shotgun (WGS) entry which is preliminary data.</text>
</comment>
<evidence type="ECO:0000313" key="2">
    <source>
        <dbReference type="Proteomes" id="UP000821853"/>
    </source>
</evidence>
<dbReference type="VEuPathDB" id="VectorBase:HLOH_046064"/>
<dbReference type="InterPro" id="IPR036691">
    <property type="entry name" value="Endo/exonu/phosph_ase_sf"/>
</dbReference>
<accession>A0A9J6FIB3</accession>
<reference evidence="1 2" key="1">
    <citation type="journal article" date="2020" name="Cell">
        <title>Large-Scale Comparative Analyses of Tick Genomes Elucidate Their Genetic Diversity and Vector Capacities.</title>
        <authorList>
            <consortium name="Tick Genome and Microbiome Consortium (TIGMIC)"/>
            <person name="Jia N."/>
            <person name="Wang J."/>
            <person name="Shi W."/>
            <person name="Du L."/>
            <person name="Sun Y."/>
            <person name="Zhan W."/>
            <person name="Jiang J.F."/>
            <person name="Wang Q."/>
            <person name="Zhang B."/>
            <person name="Ji P."/>
            <person name="Bell-Sakyi L."/>
            <person name="Cui X.M."/>
            <person name="Yuan T.T."/>
            <person name="Jiang B.G."/>
            <person name="Yang W.F."/>
            <person name="Lam T.T."/>
            <person name="Chang Q.C."/>
            <person name="Ding S.J."/>
            <person name="Wang X.J."/>
            <person name="Zhu J.G."/>
            <person name="Ruan X.D."/>
            <person name="Zhao L."/>
            <person name="Wei J.T."/>
            <person name="Ye R.Z."/>
            <person name="Que T.C."/>
            <person name="Du C.H."/>
            <person name="Zhou Y.H."/>
            <person name="Cheng J.X."/>
            <person name="Dai P.F."/>
            <person name="Guo W.B."/>
            <person name="Han X.H."/>
            <person name="Huang E.J."/>
            <person name="Li L.F."/>
            <person name="Wei W."/>
            <person name="Gao Y.C."/>
            <person name="Liu J.Z."/>
            <person name="Shao H.Z."/>
            <person name="Wang X."/>
            <person name="Wang C.C."/>
            <person name="Yang T.C."/>
            <person name="Huo Q.B."/>
            <person name="Li W."/>
            <person name="Chen H.Y."/>
            <person name="Chen S.E."/>
            <person name="Zhou L.G."/>
            <person name="Ni X.B."/>
            <person name="Tian J.H."/>
            <person name="Sheng Y."/>
            <person name="Liu T."/>
            <person name="Pan Y.S."/>
            <person name="Xia L.Y."/>
            <person name="Li J."/>
            <person name="Zhao F."/>
            <person name="Cao W.C."/>
        </authorList>
    </citation>
    <scope>NUCLEOTIDE SEQUENCE [LARGE SCALE GENOMIC DNA]</scope>
    <source>
        <strain evidence="1">HaeL-2018</strain>
    </source>
</reference>
<organism evidence="1 2">
    <name type="scientific">Haemaphysalis longicornis</name>
    <name type="common">Bush tick</name>
    <dbReference type="NCBI Taxonomy" id="44386"/>
    <lineage>
        <taxon>Eukaryota</taxon>
        <taxon>Metazoa</taxon>
        <taxon>Ecdysozoa</taxon>
        <taxon>Arthropoda</taxon>
        <taxon>Chelicerata</taxon>
        <taxon>Arachnida</taxon>
        <taxon>Acari</taxon>
        <taxon>Parasitiformes</taxon>
        <taxon>Ixodida</taxon>
        <taxon>Ixodoidea</taxon>
        <taxon>Ixodidae</taxon>
        <taxon>Haemaphysalinae</taxon>
        <taxon>Haemaphysalis</taxon>
    </lineage>
</organism>
<dbReference type="EMBL" id="JABSTR010000001">
    <property type="protein sequence ID" value="KAH9362757.1"/>
    <property type="molecule type" value="Genomic_DNA"/>
</dbReference>
<dbReference type="AlphaFoldDB" id="A0A9J6FIB3"/>
<name>A0A9J6FIB3_HAELO</name>
<sequence>MADVWVKLHGQTYGPTWERGPASSRIDRFYVAPDIADSVTFSSVENPRPNAPSVSDHQCLKMKIAIPQTDVTDRPWRLSSSL</sequence>
<dbReference type="SUPFAM" id="SSF56219">
    <property type="entry name" value="DNase I-like"/>
    <property type="match status" value="1"/>
</dbReference>